<accession>D1NWZ9</accession>
<evidence type="ECO:0000313" key="2">
    <source>
        <dbReference type="Proteomes" id="UP000003656"/>
    </source>
</evidence>
<organism evidence="1 2">
    <name type="scientific">Bifidobacterium gallicum DSM 20093 = LMG 11596</name>
    <dbReference type="NCBI Taxonomy" id="561180"/>
    <lineage>
        <taxon>Bacteria</taxon>
        <taxon>Bacillati</taxon>
        <taxon>Actinomycetota</taxon>
        <taxon>Actinomycetes</taxon>
        <taxon>Bifidobacteriales</taxon>
        <taxon>Bifidobacteriaceae</taxon>
        <taxon>Bifidobacterium</taxon>
    </lineage>
</organism>
<proteinExistence type="predicted"/>
<gene>
    <name evidence="1" type="ORF">BIFGAL_04407</name>
</gene>
<dbReference type="EMBL" id="ABXB03000008">
    <property type="protein sequence ID" value="EFA22059.1"/>
    <property type="molecule type" value="Genomic_DNA"/>
</dbReference>
<reference evidence="1 2" key="1">
    <citation type="submission" date="2009-11" db="EMBL/GenBank/DDBJ databases">
        <authorList>
            <person name="Weinstock G."/>
            <person name="Sodergren E."/>
            <person name="Clifton S."/>
            <person name="Fulton L."/>
            <person name="Fulton B."/>
            <person name="Courtney L."/>
            <person name="Fronick C."/>
            <person name="Harrison M."/>
            <person name="Strong C."/>
            <person name="Farmer C."/>
            <person name="Delahaunty K."/>
            <person name="Markovic C."/>
            <person name="Hall O."/>
            <person name="Minx P."/>
            <person name="Tomlinson C."/>
            <person name="Mitreva M."/>
            <person name="Nelson J."/>
            <person name="Hou S."/>
            <person name="Wollam A."/>
            <person name="Pepin K.H."/>
            <person name="Johnson M."/>
            <person name="Bhonagiri V."/>
            <person name="Nash W.E."/>
            <person name="Warren W."/>
            <person name="Chinwalla A."/>
            <person name="Mardis E.R."/>
            <person name="Wilson R.K."/>
        </authorList>
    </citation>
    <scope>NUCLEOTIDE SEQUENCE [LARGE SCALE GENOMIC DNA]</scope>
    <source>
        <strain evidence="1 2">DSM 20093</strain>
    </source>
</reference>
<evidence type="ECO:0000313" key="1">
    <source>
        <dbReference type="EMBL" id="EFA22059.1"/>
    </source>
</evidence>
<dbReference type="AlphaFoldDB" id="D1NWZ9"/>
<dbReference type="Proteomes" id="UP000003656">
    <property type="component" value="Unassembled WGS sequence"/>
</dbReference>
<name>D1NWZ9_9BIFI</name>
<protein>
    <submittedName>
        <fullName evidence="1">Uncharacterized protein</fullName>
    </submittedName>
</protein>
<sequence>MARLEAFLAGVRTLARALCEGRKHGLRIAVGQMPGMAEFALVNPKLGMALDSTLLSCLQGRDLVVIHDLVGGLATLGHKVIHAAILAQGCYVYC</sequence>
<comment type="caution">
    <text evidence="1">The sequence shown here is derived from an EMBL/GenBank/DDBJ whole genome shotgun (WGS) entry which is preliminary data.</text>
</comment>